<feature type="compositionally biased region" description="Basic and acidic residues" evidence="3">
    <location>
        <begin position="308"/>
        <end position="320"/>
    </location>
</feature>
<protein>
    <submittedName>
        <fullName evidence="7">Bromo domain-containing protein</fullName>
    </submittedName>
</protein>
<dbReference type="InterPro" id="IPR018359">
    <property type="entry name" value="Bromodomain_CS"/>
</dbReference>
<feature type="domain" description="Bromo" evidence="5">
    <location>
        <begin position="518"/>
        <end position="581"/>
    </location>
</feature>
<evidence type="ECO:0000256" key="3">
    <source>
        <dbReference type="SAM" id="MobiDB-lite"/>
    </source>
</evidence>
<dbReference type="Pfam" id="PF00439">
    <property type="entry name" value="Bromodomain"/>
    <property type="match status" value="1"/>
</dbReference>
<reference evidence="7" key="1">
    <citation type="submission" date="2016-11" db="UniProtKB">
        <authorList>
            <consortium name="WormBaseParasite"/>
        </authorList>
    </citation>
    <scope>IDENTIFICATION</scope>
</reference>
<evidence type="ECO:0000313" key="7">
    <source>
        <dbReference type="WBParaSite" id="Hba_17589"/>
    </source>
</evidence>
<feature type="compositionally biased region" description="Basic and acidic residues" evidence="3">
    <location>
        <begin position="343"/>
        <end position="366"/>
    </location>
</feature>
<keyword evidence="1 2" id="KW-0103">Bromodomain</keyword>
<accession>A0A1I7XIL3</accession>
<evidence type="ECO:0000256" key="4">
    <source>
        <dbReference type="SAM" id="Phobius"/>
    </source>
</evidence>
<dbReference type="WBParaSite" id="Hba_17589">
    <property type="protein sequence ID" value="Hba_17589"/>
    <property type="gene ID" value="Hba_17589"/>
</dbReference>
<name>A0A1I7XIL3_HETBA</name>
<keyword evidence="4" id="KW-0812">Transmembrane</keyword>
<dbReference type="GO" id="GO:0000978">
    <property type="term" value="F:RNA polymerase II cis-regulatory region sequence-specific DNA binding"/>
    <property type="evidence" value="ECO:0007669"/>
    <property type="project" value="TreeGrafter"/>
</dbReference>
<keyword evidence="4" id="KW-1133">Transmembrane helix</keyword>
<organism evidence="6 7">
    <name type="scientific">Heterorhabditis bacteriophora</name>
    <name type="common">Entomopathogenic nematode worm</name>
    <dbReference type="NCBI Taxonomy" id="37862"/>
    <lineage>
        <taxon>Eukaryota</taxon>
        <taxon>Metazoa</taxon>
        <taxon>Ecdysozoa</taxon>
        <taxon>Nematoda</taxon>
        <taxon>Chromadorea</taxon>
        <taxon>Rhabditida</taxon>
        <taxon>Rhabditina</taxon>
        <taxon>Rhabditomorpha</taxon>
        <taxon>Strongyloidea</taxon>
        <taxon>Heterorhabditidae</taxon>
        <taxon>Heterorhabditis</taxon>
    </lineage>
</organism>
<dbReference type="Proteomes" id="UP000095283">
    <property type="component" value="Unplaced"/>
</dbReference>
<dbReference type="SUPFAM" id="SSF47370">
    <property type="entry name" value="Bromodomain"/>
    <property type="match status" value="1"/>
</dbReference>
<dbReference type="Gene3D" id="1.20.920.10">
    <property type="entry name" value="Bromodomain-like"/>
    <property type="match status" value="1"/>
</dbReference>
<dbReference type="AlphaFoldDB" id="A0A1I7XIL3"/>
<sequence>MLVSIESSVEIGIVVILRRDLVFFSASMFCMKRGIVDNMRLSCRPYRFDFENNEDEERAIAEAIAREEELMRIEEENKANDGLARTDLGGRDGLCYICLFLMKIIRITQFRVLYHFFRSTMNICHLFIIYYNNSDLYNSLYFFNILKPRMRVDVEKFRSRRMFANQREMILAEHVDRLRKEINKRRTRLENKAEEQCGLLTPWRKARGRPNRVPKRIYSPETHRPRRVVNPAEISLGGDSVDWTKSELPEEPTQTSNLTNEDELIEDTTPPPLKRKKFESTMEPAEEAFTVTDWQPKRKGPALSTPNQDKEQLNRVKVDDSSADELSSLRSESRSRRGRPPHKRENELDQLDRNHDDSEAASERPPPEGMDPLALHCVCQTLYNPRKSGLSNFMWGVISVFVGSTEDVSMSVKEVQNEWMVGHAVIVYEIQREHAKNKSYIALARLLMMILILIIGVLHEGLLISIAAEAMAEYMCPNCQEAHTAQGYESNASNSSSVHPALSRADYPLVWRLLDTISEHRMAWPFRQPVDIKEFPNYTEVIKNPIDLSAIQKKIEHLEYHQLKDFTRDMTQMFENARLFNPKVCFTSAQISQLHKRRQSFSNMVTIL</sequence>
<dbReference type="GO" id="GO:0006357">
    <property type="term" value="P:regulation of transcription by RNA polymerase II"/>
    <property type="evidence" value="ECO:0007669"/>
    <property type="project" value="InterPro"/>
</dbReference>
<dbReference type="PRINTS" id="PR00503">
    <property type="entry name" value="BROMODOMAIN"/>
</dbReference>
<dbReference type="PROSITE" id="PS50014">
    <property type="entry name" value="BROMODOMAIN_2"/>
    <property type="match status" value="1"/>
</dbReference>
<dbReference type="PROSITE" id="PS00633">
    <property type="entry name" value="BROMODOMAIN_1"/>
    <property type="match status" value="1"/>
</dbReference>
<dbReference type="PANTHER" id="PTHR45975:SF2">
    <property type="entry name" value="NUCLEOSOME-REMODELING FACTOR SUBUNIT BPTF"/>
    <property type="match status" value="1"/>
</dbReference>
<evidence type="ECO:0000313" key="6">
    <source>
        <dbReference type="Proteomes" id="UP000095283"/>
    </source>
</evidence>
<dbReference type="GO" id="GO:0016589">
    <property type="term" value="C:NURF complex"/>
    <property type="evidence" value="ECO:0007669"/>
    <property type="project" value="InterPro"/>
</dbReference>
<dbReference type="InterPro" id="IPR001487">
    <property type="entry name" value="Bromodomain"/>
</dbReference>
<feature type="transmembrane region" description="Helical" evidence="4">
    <location>
        <begin position="446"/>
        <end position="468"/>
    </location>
</feature>
<dbReference type="InterPro" id="IPR038028">
    <property type="entry name" value="BPTF"/>
</dbReference>
<keyword evidence="4" id="KW-0472">Membrane</keyword>
<evidence type="ECO:0000259" key="5">
    <source>
        <dbReference type="PROSITE" id="PS50014"/>
    </source>
</evidence>
<evidence type="ECO:0000256" key="2">
    <source>
        <dbReference type="PROSITE-ProRule" id="PRU00035"/>
    </source>
</evidence>
<dbReference type="InterPro" id="IPR036427">
    <property type="entry name" value="Bromodomain-like_sf"/>
</dbReference>
<dbReference type="PANTHER" id="PTHR45975">
    <property type="entry name" value="NUCLEOSOME-REMODELING FACTOR SUBUNIT BPTF"/>
    <property type="match status" value="1"/>
</dbReference>
<proteinExistence type="predicted"/>
<evidence type="ECO:0000256" key="1">
    <source>
        <dbReference type="ARBA" id="ARBA00023117"/>
    </source>
</evidence>
<keyword evidence="6" id="KW-1185">Reference proteome</keyword>
<dbReference type="SMART" id="SM00297">
    <property type="entry name" value="BROMO"/>
    <property type="match status" value="1"/>
</dbReference>
<feature type="region of interest" description="Disordered" evidence="3">
    <location>
        <begin position="210"/>
        <end position="370"/>
    </location>
</feature>